<dbReference type="Gene3D" id="3.30.565.10">
    <property type="entry name" value="Histidine kinase-like ATPase, C-terminal domain"/>
    <property type="match status" value="1"/>
</dbReference>
<evidence type="ECO:0000256" key="7">
    <source>
        <dbReference type="ARBA" id="ARBA00022692"/>
    </source>
</evidence>
<name>A0A2I5T806_SERS3</name>
<dbReference type="Gene3D" id="3.30.450.20">
    <property type="entry name" value="PAS domain"/>
    <property type="match status" value="1"/>
</dbReference>
<dbReference type="PROSITE" id="PS50894">
    <property type="entry name" value="HPT"/>
    <property type="match status" value="1"/>
</dbReference>
<evidence type="ECO:0000256" key="10">
    <source>
        <dbReference type="ARBA" id="ARBA00022840"/>
    </source>
</evidence>
<comment type="catalytic activity">
    <reaction evidence="1">
        <text>ATP + protein L-histidine = ADP + protein N-phospho-L-histidine.</text>
        <dbReference type="EC" id="2.7.13.3"/>
    </reaction>
</comment>
<dbReference type="InterPro" id="IPR001610">
    <property type="entry name" value="PAC"/>
</dbReference>
<feature type="domain" description="Response regulatory" evidence="19">
    <location>
        <begin position="653"/>
        <end position="773"/>
    </location>
</feature>
<evidence type="ECO:0000259" key="18">
    <source>
        <dbReference type="PROSITE" id="PS50109"/>
    </source>
</evidence>
<dbReference type="PRINTS" id="PR00344">
    <property type="entry name" value="BCTRLSENSOR"/>
</dbReference>
<gene>
    <name evidence="23" type="ORF">CWC46_13395</name>
    <name evidence="24" type="ORF">Ser39006_013400</name>
</gene>
<dbReference type="SMART" id="SM00448">
    <property type="entry name" value="REC"/>
    <property type="match status" value="2"/>
</dbReference>
<evidence type="ECO:0000256" key="6">
    <source>
        <dbReference type="ARBA" id="ARBA00022679"/>
    </source>
</evidence>
<reference evidence="23 26" key="3">
    <citation type="submission" date="2017-11" db="EMBL/GenBank/DDBJ databases">
        <title>Complete genome sequence of Serratia sp. ATCC 39006 LacA.</title>
        <authorList>
            <person name="Hampton H.G."/>
            <person name="Jackson S.A."/>
            <person name="Jauregui R."/>
            <person name="Poulter G.T.M."/>
            <person name="Salmond G.P.C."/>
            <person name="Fineran P.C."/>
        </authorList>
    </citation>
    <scope>NUCLEOTIDE SEQUENCE [LARGE SCALE GENOMIC DNA]</scope>
    <source>
        <strain evidence="23 26">ATCC 39006</strain>
    </source>
</reference>
<feature type="domain" description="Histidine kinase" evidence="18">
    <location>
        <begin position="275"/>
        <end position="493"/>
    </location>
</feature>
<dbReference type="Gene3D" id="1.20.120.160">
    <property type="entry name" value="HPT domain"/>
    <property type="match status" value="1"/>
</dbReference>
<evidence type="ECO:0000256" key="1">
    <source>
        <dbReference type="ARBA" id="ARBA00000085"/>
    </source>
</evidence>
<dbReference type="Pfam" id="PF12860">
    <property type="entry name" value="PAS_7"/>
    <property type="match status" value="1"/>
</dbReference>
<evidence type="ECO:0000259" key="20">
    <source>
        <dbReference type="PROSITE" id="PS50112"/>
    </source>
</evidence>
<dbReference type="KEGG" id="sera:Ser39006_013400"/>
<evidence type="ECO:0000256" key="11">
    <source>
        <dbReference type="ARBA" id="ARBA00022989"/>
    </source>
</evidence>
<reference evidence="24" key="4">
    <citation type="submission" date="2017-11" db="EMBL/GenBank/DDBJ databases">
        <title>Complete genome sequence of Serratia sp. ATCC 39006.</title>
        <authorList>
            <person name="Hampton H.G."/>
            <person name="Jackson S.A."/>
            <person name="Jauregui R."/>
            <person name="Poulter G.T.M."/>
            <person name="Salmond G.P.C."/>
            <person name="Fineran P.C."/>
        </authorList>
    </citation>
    <scope>NUCLEOTIDE SEQUENCE</scope>
    <source>
        <strain evidence="24">ATCC 39006</strain>
    </source>
</reference>
<dbReference type="SUPFAM" id="SSF55874">
    <property type="entry name" value="ATPase domain of HSP90 chaperone/DNA topoisomerase II/histidine kinase"/>
    <property type="match status" value="1"/>
</dbReference>
<proteinExistence type="predicted"/>
<dbReference type="InterPro" id="IPR003661">
    <property type="entry name" value="HisK_dim/P_dom"/>
</dbReference>
<evidence type="ECO:0000256" key="12">
    <source>
        <dbReference type="ARBA" id="ARBA00023012"/>
    </source>
</evidence>
<dbReference type="PROSITE" id="PS50110">
    <property type="entry name" value="RESPONSE_REGULATORY"/>
    <property type="match status" value="2"/>
</dbReference>
<dbReference type="InterPro" id="IPR011006">
    <property type="entry name" value="CheY-like_superfamily"/>
</dbReference>
<dbReference type="SUPFAM" id="SSF55785">
    <property type="entry name" value="PYP-like sensor domain (PAS domain)"/>
    <property type="match status" value="1"/>
</dbReference>
<evidence type="ECO:0000256" key="9">
    <source>
        <dbReference type="ARBA" id="ARBA00022777"/>
    </source>
</evidence>
<feature type="domain" description="PAC" evidence="21">
    <location>
        <begin position="204"/>
        <end position="257"/>
    </location>
</feature>
<dbReference type="InterPro" id="IPR035965">
    <property type="entry name" value="PAS-like_dom_sf"/>
</dbReference>
<feature type="domain" description="Response regulatory" evidence="19">
    <location>
        <begin position="512"/>
        <end position="629"/>
    </location>
</feature>
<dbReference type="InterPro" id="IPR013655">
    <property type="entry name" value="PAS_fold_3"/>
</dbReference>
<evidence type="ECO:0000256" key="4">
    <source>
        <dbReference type="ARBA" id="ARBA00022475"/>
    </source>
</evidence>
<dbReference type="CDD" id="cd17546">
    <property type="entry name" value="REC_hyHK_CKI1_RcsC-like"/>
    <property type="match status" value="1"/>
</dbReference>
<evidence type="ECO:0000256" key="13">
    <source>
        <dbReference type="ARBA" id="ARBA00023136"/>
    </source>
</evidence>
<evidence type="ECO:0000256" key="5">
    <source>
        <dbReference type="ARBA" id="ARBA00022553"/>
    </source>
</evidence>
<evidence type="ECO:0000256" key="14">
    <source>
        <dbReference type="ARBA" id="ARBA00064003"/>
    </source>
</evidence>
<reference evidence="24 25" key="1">
    <citation type="journal article" date="2013" name="Genome Announc.">
        <title>Draft genome sequence of Serratia sp. strain ATCC 39006, a model bacterium for analysis of the biosynthesis and regulation of prodigiosin, a carbapenem, and gas vesicles.</title>
        <authorList>
            <person name="Fineran P.C."/>
            <person name="Iglesias Cans M.C."/>
            <person name="Ramsay J.P."/>
            <person name="Wilf N.M."/>
            <person name="Cossyleon D."/>
            <person name="McNeil M.B."/>
            <person name="Williamson N.R."/>
            <person name="Monson R.E."/>
            <person name="Becher S.A."/>
            <person name="Stanton J.A."/>
            <person name="Brugger K."/>
            <person name="Brown S.D."/>
            <person name="Salmond G.P."/>
        </authorList>
    </citation>
    <scope>NUCLEOTIDE SEQUENCE [LARGE SCALE GENOMIC DNA]</scope>
    <source>
        <strain evidence="24">ATCC 39006</strain>
        <strain evidence="25">ATCC 39006 / SC 11482</strain>
    </source>
</reference>
<dbReference type="PANTHER" id="PTHR45339:SF1">
    <property type="entry name" value="HYBRID SIGNAL TRANSDUCTION HISTIDINE KINASE J"/>
    <property type="match status" value="1"/>
</dbReference>
<keyword evidence="13" id="KW-0472">Membrane</keyword>
<evidence type="ECO:0000256" key="16">
    <source>
        <dbReference type="PROSITE-ProRule" id="PRU00110"/>
    </source>
</evidence>
<organism evidence="24 25">
    <name type="scientific">Serratia sp. (strain ATCC 39006)</name>
    <name type="common">Prodigiosinella confusarubida</name>
    <dbReference type="NCBI Taxonomy" id="104623"/>
    <lineage>
        <taxon>Bacteria</taxon>
        <taxon>Pseudomonadati</taxon>
        <taxon>Pseudomonadota</taxon>
        <taxon>Gammaproteobacteria</taxon>
        <taxon>Enterobacterales</taxon>
        <taxon>Pectobacteriaceae</taxon>
        <taxon>Prodigiosinella</taxon>
    </lineage>
</organism>
<dbReference type="CDD" id="cd00130">
    <property type="entry name" value="PAS"/>
    <property type="match status" value="1"/>
</dbReference>
<keyword evidence="4" id="KW-1003">Cell membrane</keyword>
<evidence type="ECO:0000259" key="19">
    <source>
        <dbReference type="PROSITE" id="PS50110"/>
    </source>
</evidence>
<sequence>MTELLAPALDHLNAAILVYDADDRLIAFNQKAIEFYPEVKDVLKVGITLHDLVASFVSAGYISDDTENRQSLIDALVKRSRLDRHYEVRQLPDRKLFIQISHTPDGGRVSLHTDITRYTEVLNSRKQLHEDFLLIAESTHIGVWDWNARKDILQVSDIFLALLGYPRIAWYYSSNLLAELTHPDDRETVSNLLHAASNQRLPIFDCEIRIRHFNGHYRWMLLSGQISSLTIEGKIERVIGTMQDITNRKEAEAFSRQSAAAAQAANEAKSLFLANMSHEIRTPMNGILGMAQLCLDTKLTHEQHDYITMVYNSARSLLHIIDDILDFSKIEAGKIILNEEDFELRPFIQEIIRPFMPDATEKNIELLVDISQDVPQMLRGDNLRLRQVLNNLVSNALKFTHHGEILLKISLVPHNDRLLFLVHDTGIGIPDEKQKLIFESFSQVDASTTRKYGGTGLGLTISSRLVEMMKGKLVVESVPGEGSTFSFTLPFPLSHHTDIRSLVLPAELLGTPVLVVDDNATNLRLMKDMLRNMGLRPITVSSGALALSLVESNSDFPLIMLDVQMPDMDGVSLAATLSAMPAFHNSTFIMLSSMGRAMDSTALTALGVSHVLSKPIAQSELFNIIVKSFTGKHCLAVPEEPATPQPDSLEAYRILLAEDNLVNQKLAVNFLNKLGHQCDVANNGMEVLEKLDETSYDLIFMDLQMPEMDGGKATQIIRDMESHQPALQHHIIIALTAHAMQGDREYCLQHGFDGYLAKPITMKALQQEIHRVMTQEQKLTPLPDPTSETLDEQTLLQRFYGDTALMKELSGIFIQRFPDSITTLHTAINERKLQTVQQEAHKLRGESSNFGCDELVALLQRIEHAARQHDLPQLDELAIELKPLSFRLLKSLQTIVGDGYTR</sequence>
<dbReference type="Pfam" id="PF02518">
    <property type="entry name" value="HATPase_c"/>
    <property type="match status" value="1"/>
</dbReference>
<dbReference type="InterPro" id="IPR005467">
    <property type="entry name" value="His_kinase_dom"/>
</dbReference>
<keyword evidence="9 24" id="KW-0418">Kinase</keyword>
<evidence type="ECO:0000256" key="3">
    <source>
        <dbReference type="ARBA" id="ARBA00012438"/>
    </source>
</evidence>
<evidence type="ECO:0000313" key="24">
    <source>
        <dbReference type="EMBL" id="AUH05031.1"/>
    </source>
</evidence>
<dbReference type="SMART" id="SM00086">
    <property type="entry name" value="PAC"/>
    <property type="match status" value="1"/>
</dbReference>
<evidence type="ECO:0000256" key="15">
    <source>
        <dbReference type="ARBA" id="ARBA00068150"/>
    </source>
</evidence>
<dbReference type="PROSITE" id="PS50113">
    <property type="entry name" value="PAC"/>
    <property type="match status" value="1"/>
</dbReference>
<reference evidence="24" key="2">
    <citation type="submission" date="2013-09" db="EMBL/GenBank/DDBJ databases">
        <authorList>
            <person name="Wang G."/>
            <person name="Yang Y."/>
            <person name="Su Y."/>
        </authorList>
    </citation>
    <scope>NUCLEOTIDE SEQUENCE</scope>
    <source>
        <strain evidence="24">ATCC 39006</strain>
    </source>
</reference>
<dbReference type="FunFam" id="1.10.287.130:FF:000002">
    <property type="entry name" value="Two-component osmosensing histidine kinase"/>
    <property type="match status" value="1"/>
</dbReference>
<dbReference type="CDD" id="cd00082">
    <property type="entry name" value="HisKA"/>
    <property type="match status" value="1"/>
</dbReference>
<evidence type="ECO:0000313" key="25">
    <source>
        <dbReference type="Proteomes" id="UP000017700"/>
    </source>
</evidence>
<evidence type="ECO:0000256" key="17">
    <source>
        <dbReference type="PROSITE-ProRule" id="PRU00169"/>
    </source>
</evidence>
<feature type="modified residue" description="4-aspartylphosphate" evidence="17">
    <location>
        <position position="702"/>
    </location>
</feature>
<dbReference type="SMART" id="SM00091">
    <property type="entry name" value="PAS"/>
    <property type="match status" value="2"/>
</dbReference>
<evidence type="ECO:0000259" key="21">
    <source>
        <dbReference type="PROSITE" id="PS50113"/>
    </source>
</evidence>
<dbReference type="GO" id="GO:0005886">
    <property type="term" value="C:plasma membrane"/>
    <property type="evidence" value="ECO:0007669"/>
    <property type="project" value="UniProtKB-SubCell"/>
</dbReference>
<dbReference type="NCBIfam" id="TIGR00229">
    <property type="entry name" value="sensory_box"/>
    <property type="match status" value="1"/>
</dbReference>
<dbReference type="GO" id="GO:0005524">
    <property type="term" value="F:ATP binding"/>
    <property type="evidence" value="ECO:0007669"/>
    <property type="project" value="UniProtKB-KW"/>
</dbReference>
<keyword evidence="7" id="KW-0812">Transmembrane</keyword>
<dbReference type="PROSITE" id="PS50109">
    <property type="entry name" value="HIS_KIN"/>
    <property type="match status" value="1"/>
</dbReference>
<comment type="subcellular location">
    <subcellularLocation>
        <location evidence="2">Cell membrane</location>
        <topology evidence="2">Multi-pass membrane protein</topology>
    </subcellularLocation>
</comment>
<feature type="domain" description="PAS" evidence="20">
    <location>
        <begin position="128"/>
        <end position="200"/>
    </location>
</feature>
<dbReference type="SUPFAM" id="SSF47384">
    <property type="entry name" value="Homodimeric domain of signal transducing histidine kinase"/>
    <property type="match status" value="1"/>
</dbReference>
<protein>
    <recommendedName>
        <fullName evidence="15">Sensory/regulatory protein RpfC</fullName>
        <ecNumber evidence="3">2.7.13.3</ecNumber>
    </recommendedName>
</protein>
<dbReference type="SUPFAM" id="SSF52172">
    <property type="entry name" value="CheY-like"/>
    <property type="match status" value="2"/>
</dbReference>
<dbReference type="OrthoDB" id="9770795at2"/>
<dbReference type="AlphaFoldDB" id="A0A2I5T806"/>
<feature type="domain" description="HPt" evidence="22">
    <location>
        <begin position="802"/>
        <end position="899"/>
    </location>
</feature>
<dbReference type="InterPro" id="IPR008207">
    <property type="entry name" value="Sig_transdc_His_kin_Hpt_dom"/>
</dbReference>
<dbReference type="Pfam" id="PF00072">
    <property type="entry name" value="Response_reg"/>
    <property type="match status" value="2"/>
</dbReference>
<dbReference type="InterPro" id="IPR036097">
    <property type="entry name" value="HisK_dim/P_sf"/>
</dbReference>
<feature type="modified residue" description="4-aspartylphosphate" evidence="17">
    <location>
        <position position="562"/>
    </location>
</feature>
<dbReference type="Pfam" id="PF00512">
    <property type="entry name" value="HisKA"/>
    <property type="match status" value="1"/>
</dbReference>
<keyword evidence="6" id="KW-0808">Transferase</keyword>
<dbReference type="STRING" id="104623.Ser39006_02799"/>
<keyword evidence="10" id="KW-0067">ATP-binding</keyword>
<keyword evidence="11" id="KW-1133">Transmembrane helix</keyword>
<evidence type="ECO:0000313" key="23">
    <source>
        <dbReference type="EMBL" id="AUH00710.1"/>
    </source>
</evidence>
<dbReference type="Proteomes" id="UP000017700">
    <property type="component" value="Chromosome"/>
</dbReference>
<dbReference type="Gene3D" id="1.10.287.130">
    <property type="match status" value="1"/>
</dbReference>
<dbReference type="KEGG" id="serq:CWC46_13395"/>
<evidence type="ECO:0000256" key="8">
    <source>
        <dbReference type="ARBA" id="ARBA00022741"/>
    </source>
</evidence>
<dbReference type="FunFam" id="3.30.565.10:FF:000010">
    <property type="entry name" value="Sensor histidine kinase RcsC"/>
    <property type="match status" value="1"/>
</dbReference>
<dbReference type="CDD" id="cd16922">
    <property type="entry name" value="HATPase_EvgS-ArcB-TorS-like"/>
    <property type="match status" value="1"/>
</dbReference>
<keyword evidence="25" id="KW-1185">Reference proteome</keyword>
<dbReference type="Gene3D" id="3.40.50.2300">
    <property type="match status" value="2"/>
</dbReference>
<feature type="modified residue" description="Phosphohistidine" evidence="16">
    <location>
        <position position="841"/>
    </location>
</feature>
<evidence type="ECO:0000313" key="26">
    <source>
        <dbReference type="Proteomes" id="UP000233778"/>
    </source>
</evidence>
<dbReference type="InterPro" id="IPR003594">
    <property type="entry name" value="HATPase_dom"/>
</dbReference>
<dbReference type="SMART" id="SM00388">
    <property type="entry name" value="HisKA"/>
    <property type="match status" value="1"/>
</dbReference>
<dbReference type="Proteomes" id="UP000233778">
    <property type="component" value="Chromosome"/>
</dbReference>
<dbReference type="InterPro" id="IPR000700">
    <property type="entry name" value="PAS-assoc_C"/>
</dbReference>
<dbReference type="InterPro" id="IPR004358">
    <property type="entry name" value="Sig_transdc_His_kin-like_C"/>
</dbReference>
<comment type="subunit">
    <text evidence="14">At low DSF concentrations, interacts with RpfF.</text>
</comment>
<keyword evidence="8" id="KW-0547">Nucleotide-binding</keyword>
<dbReference type="SUPFAM" id="SSF47226">
    <property type="entry name" value="Histidine-containing phosphotransfer domain, HPT domain"/>
    <property type="match status" value="1"/>
</dbReference>
<dbReference type="EMBL" id="CP025084">
    <property type="protein sequence ID" value="AUH05031.1"/>
    <property type="molecule type" value="Genomic_DNA"/>
</dbReference>
<evidence type="ECO:0000256" key="2">
    <source>
        <dbReference type="ARBA" id="ARBA00004651"/>
    </source>
</evidence>
<accession>A0A2I5T806</accession>
<dbReference type="InterPro" id="IPR000014">
    <property type="entry name" value="PAS"/>
</dbReference>
<dbReference type="GO" id="GO:0000155">
    <property type="term" value="F:phosphorelay sensor kinase activity"/>
    <property type="evidence" value="ECO:0007669"/>
    <property type="project" value="InterPro"/>
</dbReference>
<dbReference type="InterPro" id="IPR036890">
    <property type="entry name" value="HATPase_C_sf"/>
</dbReference>
<dbReference type="SMART" id="SM00387">
    <property type="entry name" value="HATPase_c"/>
    <property type="match status" value="1"/>
</dbReference>
<dbReference type="InterPro" id="IPR001789">
    <property type="entry name" value="Sig_transdc_resp-reg_receiver"/>
</dbReference>
<dbReference type="Pfam" id="PF01627">
    <property type="entry name" value="Hpt"/>
    <property type="match status" value="1"/>
</dbReference>
<keyword evidence="5 17" id="KW-0597">Phosphoprotein</keyword>
<dbReference type="EC" id="2.7.13.3" evidence="3"/>
<dbReference type="Pfam" id="PF08447">
    <property type="entry name" value="PAS_3"/>
    <property type="match status" value="1"/>
</dbReference>
<evidence type="ECO:0000259" key="22">
    <source>
        <dbReference type="PROSITE" id="PS50894"/>
    </source>
</evidence>
<keyword evidence="12" id="KW-0902">Two-component regulatory system</keyword>
<dbReference type="PROSITE" id="PS50112">
    <property type="entry name" value="PAS"/>
    <property type="match status" value="1"/>
</dbReference>
<dbReference type="PANTHER" id="PTHR45339">
    <property type="entry name" value="HYBRID SIGNAL TRANSDUCTION HISTIDINE KINASE J"/>
    <property type="match status" value="1"/>
</dbReference>
<dbReference type="EMBL" id="CP025085">
    <property type="protein sequence ID" value="AUH00710.1"/>
    <property type="molecule type" value="Genomic_DNA"/>
</dbReference>
<dbReference type="RefSeq" id="WP_021016062.1">
    <property type="nucleotide sequence ID" value="NZ_CP025084.1"/>
</dbReference>
<dbReference type="InterPro" id="IPR036641">
    <property type="entry name" value="HPT_dom_sf"/>
</dbReference>